<evidence type="ECO:0000259" key="5">
    <source>
        <dbReference type="PROSITE" id="PS50164"/>
    </source>
</evidence>
<dbReference type="InterPro" id="IPR036388">
    <property type="entry name" value="WH-like_DNA-bd_sf"/>
</dbReference>
<keyword evidence="7" id="KW-1185">Reference proteome</keyword>
<organism evidence="6 7">
    <name type="scientific">Paenibacillus thailandensis</name>
    <dbReference type="NCBI Taxonomy" id="393250"/>
    <lineage>
        <taxon>Bacteria</taxon>
        <taxon>Bacillati</taxon>
        <taxon>Bacillota</taxon>
        <taxon>Bacilli</taxon>
        <taxon>Bacillales</taxon>
        <taxon>Paenibacillaceae</taxon>
        <taxon>Paenibacillus</taxon>
    </lineage>
</organism>
<evidence type="ECO:0000256" key="4">
    <source>
        <dbReference type="ARBA" id="ARBA00022801"/>
    </source>
</evidence>
<comment type="similarity">
    <text evidence="1">To endonucleases of group I introns of fungi and phage.</text>
</comment>
<keyword evidence="3" id="KW-0255">Endonuclease</keyword>
<gene>
    <name evidence="6" type="ORF">ACFSW5_22520</name>
</gene>
<proteinExistence type="predicted"/>
<dbReference type="NCBIfam" id="TIGR01453">
    <property type="entry name" value="grpIintron_endo"/>
    <property type="match status" value="1"/>
</dbReference>
<dbReference type="Pfam" id="PF07460">
    <property type="entry name" value="NUMOD3"/>
    <property type="match status" value="1"/>
</dbReference>
<dbReference type="SUPFAM" id="SSF64496">
    <property type="entry name" value="DNA-binding domain of intron-encoded endonucleases"/>
    <property type="match status" value="1"/>
</dbReference>
<dbReference type="InterPro" id="IPR000305">
    <property type="entry name" value="GIY-YIG_endonuc"/>
</dbReference>
<dbReference type="CDD" id="cd10437">
    <property type="entry name" value="GIY-YIG_HE_I-TevI_like"/>
    <property type="match status" value="1"/>
</dbReference>
<accession>A0ABW5R2H6</accession>
<protein>
    <submittedName>
        <fullName evidence="6">GIY-YIG nuclease family protein</fullName>
    </submittedName>
</protein>
<dbReference type="Proteomes" id="UP001597493">
    <property type="component" value="Unassembled WGS sequence"/>
</dbReference>
<dbReference type="Gene3D" id="1.10.10.10">
    <property type="entry name" value="Winged helix-like DNA-binding domain superfamily/Winged helix DNA-binding domain"/>
    <property type="match status" value="1"/>
</dbReference>
<dbReference type="PROSITE" id="PS50164">
    <property type="entry name" value="GIY_YIG"/>
    <property type="match status" value="1"/>
</dbReference>
<dbReference type="RefSeq" id="WP_379278319.1">
    <property type="nucleotide sequence ID" value="NZ_JBHUGT010000045.1"/>
</dbReference>
<dbReference type="EMBL" id="JBHUMY010000038">
    <property type="protein sequence ID" value="MFD2663036.1"/>
    <property type="molecule type" value="Genomic_DNA"/>
</dbReference>
<sequence>MCKSGIYCIKNKVNEKVYIGSSVDLVSREYEHFNKLTNGKHENKYLQRSFNKYGESSFTFEVIEYVEDLSALIQVEQKYLDIFYDNKKSCYNILPTAGSLFGYRHTEESKRKMSEFQKSRIVLEVTKRRMSESHKGKRFSEEHKIKLSQNKKANYIGTKNPNYKGKIKVYSYEDDRLIGEYDSLKEVSEKLSVSQSGISSVLTGKLKNCKGFYFKRDVS</sequence>
<dbReference type="InterPro" id="IPR003647">
    <property type="entry name" value="Intron_nuc_1_rpt"/>
</dbReference>
<dbReference type="InterPro" id="IPR035901">
    <property type="entry name" value="GIY-YIG_endonuc_sf"/>
</dbReference>
<name>A0ABW5R2H6_9BACL</name>
<keyword evidence="4" id="KW-0378">Hydrolase</keyword>
<dbReference type="InterPro" id="IPR003611">
    <property type="entry name" value="NUMOD3"/>
</dbReference>
<dbReference type="SMART" id="SM00496">
    <property type="entry name" value="IENR2"/>
    <property type="match status" value="3"/>
</dbReference>
<evidence type="ECO:0000256" key="3">
    <source>
        <dbReference type="ARBA" id="ARBA00022759"/>
    </source>
</evidence>
<evidence type="ECO:0000313" key="6">
    <source>
        <dbReference type="EMBL" id="MFD2663036.1"/>
    </source>
</evidence>
<comment type="caution">
    <text evidence="6">The sequence shown here is derived from an EMBL/GenBank/DDBJ whole genome shotgun (WGS) entry which is preliminary data.</text>
</comment>
<dbReference type="Gene3D" id="3.40.1440.10">
    <property type="entry name" value="GIY-YIG endonuclease"/>
    <property type="match status" value="1"/>
</dbReference>
<dbReference type="SMART" id="SM00497">
    <property type="entry name" value="IENR1"/>
    <property type="match status" value="1"/>
</dbReference>
<dbReference type="Pfam" id="PF01541">
    <property type="entry name" value="GIY-YIG"/>
    <property type="match status" value="1"/>
</dbReference>
<dbReference type="SMART" id="SM00465">
    <property type="entry name" value="GIYc"/>
    <property type="match status" value="1"/>
</dbReference>
<reference evidence="7" key="1">
    <citation type="journal article" date="2019" name="Int. J. Syst. Evol. Microbiol.">
        <title>The Global Catalogue of Microorganisms (GCM) 10K type strain sequencing project: providing services to taxonomists for standard genome sequencing and annotation.</title>
        <authorList>
            <consortium name="The Broad Institute Genomics Platform"/>
            <consortium name="The Broad Institute Genome Sequencing Center for Infectious Disease"/>
            <person name="Wu L."/>
            <person name="Ma J."/>
        </authorList>
    </citation>
    <scope>NUCLEOTIDE SEQUENCE [LARGE SCALE GENOMIC DNA]</scope>
    <source>
        <strain evidence="7">TISTR 1827</strain>
    </source>
</reference>
<feature type="domain" description="GIY-YIG" evidence="5">
    <location>
        <begin position="2"/>
        <end position="93"/>
    </location>
</feature>
<keyword evidence="2" id="KW-0540">Nuclease</keyword>
<evidence type="ECO:0000256" key="1">
    <source>
        <dbReference type="ARBA" id="ARBA00010045"/>
    </source>
</evidence>
<evidence type="ECO:0000313" key="7">
    <source>
        <dbReference type="Proteomes" id="UP001597493"/>
    </source>
</evidence>
<dbReference type="Pfam" id="PF22083">
    <property type="entry name" value="I-HmuI_NUMOD-like"/>
    <property type="match status" value="1"/>
</dbReference>
<evidence type="ECO:0000256" key="2">
    <source>
        <dbReference type="ARBA" id="ARBA00022722"/>
    </source>
</evidence>
<dbReference type="InterPro" id="IPR006350">
    <property type="entry name" value="Intron_endoG1"/>
</dbReference>
<dbReference type="InterPro" id="IPR054307">
    <property type="entry name" value="I-HmuI_NUMOD-like"/>
</dbReference>
<dbReference type="SUPFAM" id="SSF82771">
    <property type="entry name" value="GIY-YIG endonuclease"/>
    <property type="match status" value="1"/>
</dbReference>